<evidence type="ECO:0000256" key="9">
    <source>
        <dbReference type="PROSITE-ProRule" id="PRU00508"/>
    </source>
</evidence>
<protein>
    <recommendedName>
        <fullName evidence="10">E3 ubiquitin-protein ligase</fullName>
        <ecNumber evidence="10">2.3.2.27</ecNumber>
    </recommendedName>
</protein>
<dbReference type="GO" id="GO:0000151">
    <property type="term" value="C:ubiquitin ligase complex"/>
    <property type="evidence" value="ECO:0007669"/>
    <property type="project" value="TreeGrafter"/>
</dbReference>
<sequence length="1008" mass="115060">MKRKRKAVQARLKAILEQPLPRNETAQLRTRYPTFEMAQQYGKSTDSAIDVVNNDLGDNFKVKKLKKLLNGRLLRRIEFSGVLFWKLQYQSKAEPRMDSGGKANRSVVQNLFGGHRVRRSSIKESKAVQGPKMDVLMAMVEAADWAGLEAAVYEHWSHTCPQVFMPNAEKPWEINIDEQLVESVLLGPLTALYMADESEKSMKNLAQKIGFKVDERRPGQICGYMFKSGEPTYTCKECANDPTCVLCYKCFVQSPHRQHKYRMHTSGGSGYCDCGDDEAWKRHPSCELHRPLNEDERMETGEHSSFEMPAVVEKRLRALTVILLRYATRVICWQTADELPDGLTRAAGTEVPYQTILFNDETHTYDAVIRALELAIHCTEQQAMLLATIVDREGRSSVRAGSKDICDKAKTEIQRKTAKDTNPRTEKKGPLEVKTMDSSLVAHQQFAIRVLTWLISSAQDFPPLAKIIGDVLLNEKSERHAEDVDGDTLIVTLMRFDRQLWKAARQNVHQMLMTTVLMDLDQKKEFSRKFLQLYTTMFNDFIDDDHDHNVSVVALTVQMFTVPTIARMLIAEESAMKNILGSLVDYCKQYEGAKGRYDFTRKGYPVVLKRALYMVHDLRYLLTSPPSKDEWTPLLRSRFLEGCQMLFTFLSRMQGMDDVRRQAGEHQVYESEWETAFNIQLRIQNIITLVLSWAATDAEVHRALLTTCFSLIKEEAAHYDFNKIDSVEVSGHETSCISFDVSRQRLSAHMPIWRLAAGLFASAPEGSTFSFVSSLVDSLEKVGCPGPAALMEMPLRVNVLCAQSQASMWRRNGFSLINQIHNYFSPLCRTEMYDKDILMLQVGAALTEPNDFVIRVLNRYGLDKWAEATYEETRSPSTDELSKLTVSLAEELLHLFIILVGERWTPGVGQTTREDLLRREVLHILCTGPKPFSKIEHHIPDDPLIEKLSLDEVVRAIGDFRKPAGTTAGTFQLKASFREEYNPFFYHYSKSDLSQAEQHQQKERKDLE</sequence>
<dbReference type="GO" id="GO:0008270">
    <property type="term" value="F:zinc ion binding"/>
    <property type="evidence" value="ECO:0007669"/>
    <property type="project" value="UniProtKB-UniRule"/>
</dbReference>
<name>A0A914X7B7_9BILA</name>
<evidence type="ECO:0000313" key="12">
    <source>
        <dbReference type="Proteomes" id="UP000887566"/>
    </source>
</evidence>
<keyword evidence="3 10" id="KW-0808">Transferase</keyword>
<dbReference type="Pfam" id="PF02617">
    <property type="entry name" value="ClpS"/>
    <property type="match status" value="1"/>
</dbReference>
<dbReference type="CDD" id="cd19672">
    <property type="entry name" value="UBR-box_UBR1_like"/>
    <property type="match status" value="1"/>
</dbReference>
<dbReference type="SUPFAM" id="SSF54736">
    <property type="entry name" value="ClpS-like"/>
    <property type="match status" value="1"/>
</dbReference>
<comment type="pathway">
    <text evidence="2 10">Protein modification; protein ubiquitination.</text>
</comment>
<keyword evidence="7 10" id="KW-0862">Zinc</keyword>
<dbReference type="EC" id="2.3.2.27" evidence="10"/>
<evidence type="ECO:0000256" key="8">
    <source>
        <dbReference type="ARBA" id="ARBA00046341"/>
    </source>
</evidence>
<dbReference type="InterPro" id="IPR036390">
    <property type="entry name" value="WH_DNA-bd_sf"/>
</dbReference>
<organism evidence="12 13">
    <name type="scientific">Plectus sambesii</name>
    <dbReference type="NCBI Taxonomy" id="2011161"/>
    <lineage>
        <taxon>Eukaryota</taxon>
        <taxon>Metazoa</taxon>
        <taxon>Ecdysozoa</taxon>
        <taxon>Nematoda</taxon>
        <taxon>Chromadorea</taxon>
        <taxon>Plectida</taxon>
        <taxon>Plectina</taxon>
        <taxon>Plectoidea</taxon>
        <taxon>Plectidae</taxon>
        <taxon>Plectus</taxon>
    </lineage>
</organism>
<dbReference type="InterPro" id="IPR014719">
    <property type="entry name" value="Ribosomal_bL12_C/ClpS-like"/>
</dbReference>
<evidence type="ECO:0000256" key="6">
    <source>
        <dbReference type="ARBA" id="ARBA00022786"/>
    </source>
</evidence>
<evidence type="ECO:0000256" key="7">
    <source>
        <dbReference type="ARBA" id="ARBA00022833"/>
    </source>
</evidence>
<evidence type="ECO:0000313" key="13">
    <source>
        <dbReference type="WBParaSite" id="PSAMB.scaffold6319size9735.g28320.t1"/>
    </source>
</evidence>
<keyword evidence="12" id="KW-1185">Reference proteome</keyword>
<evidence type="ECO:0000256" key="1">
    <source>
        <dbReference type="ARBA" id="ARBA00000900"/>
    </source>
</evidence>
<keyword evidence="4 10" id="KW-0479">Metal-binding</keyword>
<dbReference type="GO" id="GO:0061630">
    <property type="term" value="F:ubiquitin protein ligase activity"/>
    <property type="evidence" value="ECO:0007669"/>
    <property type="project" value="UniProtKB-UniRule"/>
</dbReference>
<evidence type="ECO:0000256" key="10">
    <source>
        <dbReference type="RuleBase" id="RU366018"/>
    </source>
</evidence>
<dbReference type="FunFam" id="3.30.1390.10:FF:000010">
    <property type="entry name" value="E3 ubiquitin-protein ligase ubr-1"/>
    <property type="match status" value="1"/>
</dbReference>
<evidence type="ECO:0000256" key="2">
    <source>
        <dbReference type="ARBA" id="ARBA00004906"/>
    </source>
</evidence>
<dbReference type="Gene3D" id="3.30.1390.10">
    <property type="match status" value="1"/>
</dbReference>
<dbReference type="InterPro" id="IPR003126">
    <property type="entry name" value="Znf_UBR"/>
</dbReference>
<dbReference type="Pfam" id="PF02207">
    <property type="entry name" value="zf-UBR"/>
    <property type="match status" value="1"/>
</dbReference>
<dbReference type="InterPro" id="IPR039164">
    <property type="entry name" value="UBR1-like"/>
</dbReference>
<feature type="domain" description="UBR-type" evidence="11">
    <location>
        <begin position="220"/>
        <end position="291"/>
    </location>
</feature>
<dbReference type="Pfam" id="PF22960">
    <property type="entry name" value="WHD_UBR1"/>
    <property type="match status" value="1"/>
</dbReference>
<keyword evidence="5 10" id="KW-0863">Zinc-finger</keyword>
<comment type="catalytic activity">
    <reaction evidence="1 10">
        <text>S-ubiquitinyl-[E2 ubiquitin-conjugating enzyme]-L-cysteine + [acceptor protein]-L-lysine = [E2 ubiquitin-conjugating enzyme]-L-cysteine + N(6)-ubiquitinyl-[acceptor protein]-L-lysine.</text>
        <dbReference type="EC" id="2.3.2.27"/>
    </reaction>
</comment>
<proteinExistence type="inferred from homology"/>
<dbReference type="PANTHER" id="PTHR21497:SF24">
    <property type="entry name" value="E3 UBIQUITIN-PROTEIN LIGASE UBR1"/>
    <property type="match status" value="1"/>
</dbReference>
<dbReference type="GO" id="GO:0005737">
    <property type="term" value="C:cytoplasm"/>
    <property type="evidence" value="ECO:0007669"/>
    <property type="project" value="TreeGrafter"/>
</dbReference>
<dbReference type="SUPFAM" id="SSF46785">
    <property type="entry name" value="Winged helix' DNA-binding domain"/>
    <property type="match status" value="1"/>
</dbReference>
<dbReference type="InterPro" id="IPR003769">
    <property type="entry name" value="ClpS_core"/>
</dbReference>
<evidence type="ECO:0000256" key="4">
    <source>
        <dbReference type="ARBA" id="ARBA00022723"/>
    </source>
</evidence>
<evidence type="ECO:0000259" key="11">
    <source>
        <dbReference type="PROSITE" id="PS51157"/>
    </source>
</evidence>
<dbReference type="AlphaFoldDB" id="A0A914X7B7"/>
<dbReference type="PANTHER" id="PTHR21497">
    <property type="entry name" value="UBIQUITIN LIGASE E3 ALPHA-RELATED"/>
    <property type="match status" value="1"/>
</dbReference>
<reference evidence="13" key="1">
    <citation type="submission" date="2022-11" db="UniProtKB">
        <authorList>
            <consortium name="WormBaseParasite"/>
        </authorList>
    </citation>
    <scope>IDENTIFICATION</scope>
</reference>
<dbReference type="InterPro" id="IPR055194">
    <property type="entry name" value="UBR1-like_WH"/>
</dbReference>
<feature type="zinc finger region" description="UBR-type" evidence="9">
    <location>
        <begin position="220"/>
        <end position="291"/>
    </location>
</feature>
<accession>A0A914X7B7</accession>
<evidence type="ECO:0000256" key="5">
    <source>
        <dbReference type="ARBA" id="ARBA00022771"/>
    </source>
</evidence>
<dbReference type="GO" id="GO:0016567">
    <property type="term" value="P:protein ubiquitination"/>
    <property type="evidence" value="ECO:0007669"/>
    <property type="project" value="UniProtKB-UniRule"/>
</dbReference>
<dbReference type="Gene3D" id="2.10.110.30">
    <property type="match status" value="1"/>
</dbReference>
<dbReference type="SMART" id="SM00396">
    <property type="entry name" value="ZnF_UBR1"/>
    <property type="match status" value="1"/>
</dbReference>
<comment type="function">
    <text evidence="10">Ubiquitin ligase protein which is a component of the N-end rule pathway. Recognizes and binds to proteins bearing specific N-terminal residues that are destabilizing according to the N-end rule, leading to their ubiquitination and subsequent degradation.</text>
</comment>
<dbReference type="Proteomes" id="UP000887566">
    <property type="component" value="Unplaced"/>
</dbReference>
<keyword evidence="6 10" id="KW-0833">Ubl conjugation pathway</keyword>
<dbReference type="PROSITE" id="PS51157">
    <property type="entry name" value="ZF_UBR"/>
    <property type="match status" value="1"/>
</dbReference>
<evidence type="ECO:0000256" key="3">
    <source>
        <dbReference type="ARBA" id="ARBA00022679"/>
    </source>
</evidence>
<comment type="similarity">
    <text evidence="8 10">Belongs to the E3 ubiquitin-protein ligase UBR1-like family.</text>
</comment>
<dbReference type="FunFam" id="2.10.110.30:FF:000001">
    <property type="entry name" value="E3 ubiquitin-protein ligase UBR2 isoform 1"/>
    <property type="match status" value="1"/>
</dbReference>
<dbReference type="GO" id="GO:0071596">
    <property type="term" value="P:ubiquitin-dependent protein catabolic process via the N-end rule pathway"/>
    <property type="evidence" value="ECO:0007669"/>
    <property type="project" value="UniProtKB-UniRule"/>
</dbReference>
<dbReference type="WBParaSite" id="PSAMB.scaffold6319size9735.g28320.t1">
    <property type="protein sequence ID" value="PSAMB.scaffold6319size9735.g28320.t1"/>
    <property type="gene ID" value="PSAMB.scaffold6319size9735.g28320"/>
</dbReference>